<dbReference type="EMBL" id="CP011097">
    <property type="protein sequence ID" value="AJZ76088.1"/>
    <property type="molecule type" value="Genomic_DNA"/>
</dbReference>
<dbReference type="OrthoDB" id="6363at2157"/>
<evidence type="ECO:0000256" key="1">
    <source>
        <dbReference type="ARBA" id="ARBA00023235"/>
    </source>
</evidence>
<reference evidence="2 3" key="1">
    <citation type="journal article" date="2016" name="Sci. Rep.">
        <title>A novel ammonia-oxidizing archaeon from wastewater treatment plant: Its enrichment, physiological and genomic characteristics.</title>
        <authorList>
            <person name="Li Y."/>
            <person name="Ding K."/>
            <person name="Wen X."/>
            <person name="Zhang B."/>
            <person name="Shen B."/>
            <person name="Yang Y."/>
        </authorList>
    </citation>
    <scope>NUCLEOTIDE SEQUENCE [LARGE SCALE GENOMIC DNA]</scope>
    <source>
        <strain evidence="2 3">SAT1</strain>
    </source>
</reference>
<dbReference type="SUPFAM" id="SSF53681">
    <property type="entry name" value="Aspartate/glutamate racemase"/>
    <property type="match status" value="2"/>
</dbReference>
<accession>A0A3G1B1S8</accession>
<keyword evidence="3" id="KW-1185">Reference proteome</keyword>
<name>A0A3G1B1S8_9ARCH</name>
<protein>
    <recommendedName>
        <fullName evidence="4">Glutamate racemase</fullName>
    </recommendedName>
</protein>
<dbReference type="GO" id="GO:0016855">
    <property type="term" value="F:racemase and epimerase activity, acting on amino acids and derivatives"/>
    <property type="evidence" value="ECO:0007669"/>
    <property type="project" value="InterPro"/>
</dbReference>
<dbReference type="AlphaFoldDB" id="A0A3G1B1S8"/>
<dbReference type="InterPro" id="IPR001920">
    <property type="entry name" value="Asp/Glu_race"/>
</dbReference>
<evidence type="ECO:0000313" key="2">
    <source>
        <dbReference type="EMBL" id="AJZ76088.1"/>
    </source>
</evidence>
<dbReference type="Proteomes" id="UP000266745">
    <property type="component" value="Chromosome"/>
</dbReference>
<dbReference type="Gene3D" id="3.40.50.1860">
    <property type="match status" value="2"/>
</dbReference>
<dbReference type="RefSeq" id="WP_048186735.1">
    <property type="nucleotide sequence ID" value="NZ_CP011097.1"/>
</dbReference>
<dbReference type="PANTHER" id="PTHR21198:SF3">
    <property type="entry name" value="GLUTAMATE RACEMASE"/>
    <property type="match status" value="1"/>
</dbReference>
<gene>
    <name evidence="2" type="ORF">SU86_006555</name>
</gene>
<dbReference type="PANTHER" id="PTHR21198">
    <property type="entry name" value="GLUTAMATE RACEMASE"/>
    <property type="match status" value="1"/>
</dbReference>
<sequence length="255" mass="28493">MGKIVVFDSGLGSLSVIQAIRKTTKADIVYFADQKNYPYGTKNTRELGKIIEYTIHTLQEKFNPDIIVVGSNTPTVLFPDLFTNDTILGVSPPLPDAIKYTKTGSIAVLGTLATINSRHLNNQITNTIPKNILITKIDSTELIDLVEAGKFLNDIKYCKSKIKNVLKNIFSLKKIDVATLSSTHLPFLDSLLKEMFPNILFLDPAVSVAQQILKNKKFHPSQKNSLNIYASGNVKNLQTKLEKLQIKNKIHHLEF</sequence>
<dbReference type="STRING" id="1603555.SU86_006555"/>
<keyword evidence="1" id="KW-0413">Isomerase</keyword>
<organism evidence="2 3">
    <name type="scientific">Candidatus Nitrosotenuis cloacae</name>
    <dbReference type="NCBI Taxonomy" id="1603555"/>
    <lineage>
        <taxon>Archaea</taxon>
        <taxon>Nitrososphaerota</taxon>
        <taxon>Candidatus Nitrosotenuis</taxon>
    </lineage>
</organism>
<evidence type="ECO:0000313" key="3">
    <source>
        <dbReference type="Proteomes" id="UP000266745"/>
    </source>
</evidence>
<proteinExistence type="predicted"/>
<dbReference type="KEGG" id="tah:SU86_006555"/>
<dbReference type="GeneID" id="24874211"/>
<evidence type="ECO:0008006" key="4">
    <source>
        <dbReference type="Google" id="ProtNLM"/>
    </source>
</evidence>